<evidence type="ECO:0000313" key="6">
    <source>
        <dbReference type="Proteomes" id="UP000290797"/>
    </source>
</evidence>
<accession>A0A2D1A5L3</accession>
<keyword evidence="1" id="KW-0167">Capsid protein</keyword>
<proteinExistence type="inferred from homology"/>
<dbReference type="HAMAP" id="MF_04016">
    <property type="entry name" value="HSV_MCP"/>
    <property type="match status" value="1"/>
</dbReference>
<organism evidence="5">
    <name type="scientific">vespertilionid gammaherpesvirus 3</name>
    <dbReference type="NCBI Taxonomy" id="2846598"/>
    <lineage>
        <taxon>Viruses</taxon>
        <taxon>Duplodnaviria</taxon>
        <taxon>Heunggongvirae</taxon>
        <taxon>Peploviricota</taxon>
        <taxon>Herviviricetes</taxon>
        <taxon>Herpesvirales</taxon>
        <taxon>Orthoherpesviridae</taxon>
        <taxon>Gammaherpesvirinae</taxon>
        <taxon>Patagivirus</taxon>
        <taxon>Patagivirus vespertilionidgamma3</taxon>
    </lineage>
</organism>
<dbReference type="InterPro" id="IPR000912">
    <property type="entry name" value="Herpes_MCP"/>
</dbReference>
<dbReference type="PRINTS" id="PR00235">
    <property type="entry name" value="HSVCAPSIDMCP"/>
</dbReference>
<evidence type="ECO:0000256" key="4">
    <source>
        <dbReference type="ARBA" id="ARBA00022844"/>
    </source>
</evidence>
<keyword evidence="4" id="KW-0946">Virion</keyword>
<dbReference type="Pfam" id="PF03122">
    <property type="entry name" value="Herpes_MCP"/>
    <property type="match status" value="1"/>
</dbReference>
<sequence>MAGVDPQAVENRPFPYLVTDVGVLQNIKESATEGLFKSFEVLLGKDVRENGVKFEALLGVYANAIQFVKFLETSLAVSCINTEFKDLRRMTDGKIQFKITIPTIAHGDGRRPHKQRQYIIMKACNKHHISAEIELAMLDLELLHAPQDTPLDMLEYVGAIKTITSALQFGVDALERGLIDSVLAVKIRHAPPHFILHALSDPALLERGAKKAIKADLIAMFKRHLVENSFFLDKAEHLAKGKQYVSALLADLVGAVTKETVVRGLTTYTTQDGEPVSGVFETTDSVMRRLITFLGQAGSSMVGPASYANYVVRGENLVTAVSYGRVMRSFDQFLSRIVDHPTRVGTPESDLDAIAENSLPSKGRVGSNTTTIPAAIVRVGNSNIALESLQRMYTETQFPHPLNRRMQYSSFFPVGLHLPQPAYTTSATVRGGVDSPLFQSTEAWVVNKNNVLLCFNYQNALRSICHPRMHNPGQCAQALQQAAPDPEDVATVGIDTEVPTTMNLLTITYRTYNGVNQVEVPDVARRAIVTTDDFLHPSMHALMRLEVHPFFDFYVGLRDDGRAVHRAAHRGLSGNIPGALAPPTLHDARGVQLEAASALVHVIDRQTMELIQQTAFDPTYPAFCYFVELMIHGQEDLFLINRALVAYIINSYWRRSGNLAFVNSFVMVRYIAAHLGGGTVHPDAYSHYRRIYGQLLAMEQALARLTNSEHAGRIHMGQFVNALVDINLLPPLAYTDIFTPLIENSDRFPVVRAGGREYDNVAHRDRIIERRAALEDMVNDFATIYRVRTVDDHSVRVFLPLPDDHDPESMRVLEKLFYYVLLPVCTNGHLCGLGTDYSHLGIALAYNGPMLTNQVNVREPILSHLENGTLRDLLIASDLNPSVGMMRSLVISYLTCPYVTQAVRVTTNRDITQFAATHERGRIVGQTVLVNGTIAFAMSTAARAPAETLFYPVPFHKFFADPMVAATLHPVVADFITRMPGQRDAVCFHQPPELFAEYQEWHKSPMLAYVRACEPCPRSLSAMLAMHLKLSPISFIIQAKHRVHPAFALTVVRTDEIIGEHLLYSTRASTSVFVGQPSVTRREVRADAVTFEINHDLASLDTGLGYSSVIAPAHVASIATDMGIHCQDLFAVFPSERYADPNVNEYILQKLGADRPAARARDPRDYIAGARHCSSLPGLSHGQIATCEVVLTPVVADVAYFQTSNSPRGRASCVVSCDAYSADTAEAFLYDHSIPDPAYEFRSTANPWASQRGSLGDVLYNSSYRQLATPGIYSPCRQFFNRDEILKNNKGLFTLITEYSARLSGHPATSTTDLQYVVVNGTDVFLEQPCQFLQEAFPTLSASHRSLMDEFMSSKTTHAPVHMNQYLIEETAPVRRLFKIGAKVVY</sequence>
<reference evidence="5" key="1">
    <citation type="journal article" date="2018" name="Virology">
        <title>Isolation, characterization and prevalence of a novel Gammaherpesvirus in Eptesicus fuscus, the North American big brown bat.</title>
        <authorList>
            <person name="Subudhi S."/>
            <person name="Rapin N."/>
            <person name="Dorville N."/>
            <person name="Hill J.E."/>
            <person name="Town J."/>
            <person name="Willis C.K."/>
            <person name="Bollinger T.K."/>
            <person name="Misra V."/>
        </authorList>
    </citation>
    <scope>NUCLEOTIDE SEQUENCE</scope>
</reference>
<dbReference type="InterPro" id="IPR023233">
    <property type="entry name" value="Herpes_MCP_upper_sf"/>
</dbReference>
<evidence type="ECO:0000256" key="3">
    <source>
        <dbReference type="ARBA" id="ARBA00022680"/>
    </source>
</evidence>
<evidence type="ECO:0000256" key="1">
    <source>
        <dbReference type="ARBA" id="ARBA00022561"/>
    </source>
</evidence>
<dbReference type="EMBL" id="MF385016">
    <property type="protein sequence ID" value="ATA58254.1"/>
    <property type="molecule type" value="Genomic_DNA"/>
</dbReference>
<dbReference type="Proteomes" id="UP000290797">
    <property type="component" value="Segment"/>
</dbReference>
<name>A0A2D1A5L3_9GAMA</name>
<dbReference type="SUPFAM" id="SSF103417">
    <property type="entry name" value="Major capsid protein VP5"/>
    <property type="match status" value="1"/>
</dbReference>
<evidence type="ECO:0000256" key="2">
    <source>
        <dbReference type="ARBA" id="ARBA00022562"/>
    </source>
</evidence>
<dbReference type="GO" id="GO:0039622">
    <property type="term" value="C:T=16 icosahedral viral capsid"/>
    <property type="evidence" value="ECO:0007669"/>
    <property type="project" value="UniProtKB-KW"/>
</dbReference>
<protein>
    <submittedName>
        <fullName evidence="5">Major capsid protein</fullName>
    </submittedName>
</protein>
<evidence type="ECO:0000313" key="5">
    <source>
        <dbReference type="EMBL" id="ATA58254.1"/>
    </source>
</evidence>
<keyword evidence="2" id="KW-1048">Host nucleus</keyword>
<keyword evidence="6" id="KW-1185">Reference proteome</keyword>
<keyword evidence="3" id="KW-1147">T=16 icosahedral capsid protein</keyword>
<dbReference type="GO" id="GO:0005198">
    <property type="term" value="F:structural molecule activity"/>
    <property type="evidence" value="ECO:0007669"/>
    <property type="project" value="InterPro"/>
</dbReference>